<accession>A0AA44JCT3</accession>
<evidence type="ECO:0000313" key="1">
    <source>
        <dbReference type="EMBL" id="NTC31617.1"/>
    </source>
</evidence>
<comment type="caution">
    <text evidence="1">The sequence shown here is derived from an EMBL/GenBank/DDBJ whole genome shotgun (WGS) entry which is preliminary data.</text>
</comment>
<sequence>MTAIKAYAVLEKYEMTGDIYFADKAIRAAKWGANEYAEGELGGVQCRRAPWADQYAETGVPARVAVEYGWNFECVGCGITVDSDLPHEHRLPVNGICGKVSGAVYCSPRCKWKKMRHDQRRKAQELSAIEDFKRIVADRFPGIDFVEHTDGFRGHHAYVTEGERGGWHRGQVIITFNFPGMKIGPAHFRMDQLHKIGPPEAGYTCCNGDAEAFKAYAALHPKRRAQ</sequence>
<gene>
    <name evidence="1" type="ORF">G6M46_26140</name>
</gene>
<reference evidence="1" key="1">
    <citation type="journal article" date="2020" name="Science">
        <title>Unexpected conservation and global transmission of agrobacterial virulence plasmids.</title>
        <authorList>
            <person name="Weisberg A.J."/>
            <person name="Davis E.W. 2nd"/>
            <person name="Tabima J."/>
            <person name="Belcher M.S."/>
            <person name="Miller M."/>
            <person name="Kuo C.H."/>
            <person name="Loper J.E."/>
            <person name="Grunwald N.J."/>
            <person name="Putnam M.L."/>
            <person name="Chang J.H."/>
        </authorList>
    </citation>
    <scope>NUCLEOTIDE SEQUENCE</scope>
    <source>
        <strain evidence="1">17-1853-1a</strain>
    </source>
</reference>
<evidence type="ECO:0000313" key="2">
    <source>
        <dbReference type="Proteomes" id="UP000702952"/>
    </source>
</evidence>
<dbReference type="RefSeq" id="WP_065659849.1">
    <property type="nucleotide sequence ID" value="NZ_CP123838.1"/>
</dbReference>
<dbReference type="Proteomes" id="UP000702952">
    <property type="component" value="Unassembled WGS sequence"/>
</dbReference>
<dbReference type="EMBL" id="JAAMAY010000039">
    <property type="protein sequence ID" value="NTC31617.1"/>
    <property type="molecule type" value="Genomic_DNA"/>
</dbReference>
<proteinExistence type="predicted"/>
<dbReference type="AlphaFoldDB" id="A0AA44JCT3"/>
<name>A0AA44JCT3_AGRTU</name>
<organism evidence="1 2">
    <name type="scientific">Agrobacterium tumefaciens</name>
    <dbReference type="NCBI Taxonomy" id="358"/>
    <lineage>
        <taxon>Bacteria</taxon>
        <taxon>Pseudomonadati</taxon>
        <taxon>Pseudomonadota</taxon>
        <taxon>Alphaproteobacteria</taxon>
        <taxon>Hyphomicrobiales</taxon>
        <taxon>Rhizobiaceae</taxon>
        <taxon>Rhizobium/Agrobacterium group</taxon>
        <taxon>Agrobacterium</taxon>
        <taxon>Agrobacterium tumefaciens complex</taxon>
    </lineage>
</organism>
<protein>
    <submittedName>
        <fullName evidence="1">Uncharacterized protein</fullName>
    </submittedName>
</protein>